<dbReference type="EMBL" id="CP157762">
    <property type="protein sequence ID" value="XBP96854.1"/>
    <property type="molecule type" value="Genomic_DNA"/>
</dbReference>
<proteinExistence type="predicted"/>
<evidence type="ECO:0000256" key="1">
    <source>
        <dbReference type="SAM" id="MobiDB-lite"/>
    </source>
</evidence>
<reference evidence="4" key="2">
    <citation type="submission" date="2024-06" db="EMBL/GenBank/DDBJ databases">
        <title>Micromonospora mangrovi CCTCC AA 2012012 genome sequences.</title>
        <authorList>
            <person name="Gao J."/>
        </authorList>
    </citation>
    <scope>NUCLEOTIDE SEQUENCE</scope>
    <source>
        <strain evidence="4">CCTCC AA 2012012</strain>
    </source>
</reference>
<feature type="transmembrane region" description="Helical" evidence="2">
    <location>
        <begin position="37"/>
        <end position="57"/>
    </location>
</feature>
<keyword evidence="2" id="KW-0472">Membrane</keyword>
<dbReference type="EMBL" id="CP159342">
    <property type="protein sequence ID" value="XCH77565.1"/>
    <property type="molecule type" value="Genomic_DNA"/>
</dbReference>
<reference evidence="3" key="1">
    <citation type="submission" date="2024-01" db="EMBL/GenBank/DDBJ databases">
        <title>The genome sequence of Micromonospora mangrovi CCTCC AA 2012012.</title>
        <authorList>
            <person name="Gao J."/>
        </authorList>
    </citation>
    <scope>NUCLEOTIDE SEQUENCE</scope>
    <source>
        <strain evidence="3">CCTCC AA 2012012</strain>
    </source>
</reference>
<name>A0AAU8HME5_9ACTN</name>
<feature type="compositionally biased region" description="Basic and acidic residues" evidence="1">
    <location>
        <begin position="127"/>
        <end position="144"/>
    </location>
</feature>
<feature type="compositionally biased region" description="Basic and acidic residues" evidence="1">
    <location>
        <begin position="106"/>
        <end position="119"/>
    </location>
</feature>
<gene>
    <name evidence="4" type="ORF">ABUL08_28030</name>
    <name evidence="3" type="ORF">VK199_27945</name>
</gene>
<evidence type="ECO:0000256" key="2">
    <source>
        <dbReference type="SAM" id="Phobius"/>
    </source>
</evidence>
<evidence type="ECO:0000313" key="3">
    <source>
        <dbReference type="EMBL" id="XBP96854.1"/>
    </source>
</evidence>
<evidence type="ECO:0000313" key="4">
    <source>
        <dbReference type="EMBL" id="XCH77565.1"/>
    </source>
</evidence>
<feature type="compositionally biased region" description="Acidic residues" evidence="1">
    <location>
        <begin position="94"/>
        <end position="103"/>
    </location>
</feature>
<protein>
    <submittedName>
        <fullName evidence="4">Uncharacterized protein</fullName>
    </submittedName>
</protein>
<accession>A0AAU8HME5</accession>
<feature type="region of interest" description="Disordered" evidence="1">
    <location>
        <begin position="61"/>
        <end position="165"/>
    </location>
</feature>
<dbReference type="RefSeq" id="WP_350938938.1">
    <property type="nucleotide sequence ID" value="NZ_CP157762.1"/>
</dbReference>
<keyword evidence="2" id="KW-1133">Transmembrane helix</keyword>
<dbReference type="AlphaFoldDB" id="A0AAU8HME5"/>
<keyword evidence="2" id="KW-0812">Transmembrane</keyword>
<sequence length="165" mass="17687">MKAHRTDLVSFAFGLAFLALSVWWLLAQILGLTLPPVGWFLAGALLLVGLLGLLGALRSGRPADRGTPADATVSASYEEPREWSAPVPPRADEWSTDAVDDVPVEAVRDRPADDPDGDPRWSPVPPVDERAPEREPRTGDDAAVTREQPTVGEAPGRPDGERPPA</sequence>
<organism evidence="4">
    <name type="scientific">Micromonospora sp. CCTCC AA 2012012</name>
    <dbReference type="NCBI Taxonomy" id="3111921"/>
    <lineage>
        <taxon>Bacteria</taxon>
        <taxon>Bacillati</taxon>
        <taxon>Actinomycetota</taxon>
        <taxon>Actinomycetes</taxon>
        <taxon>Micromonosporales</taxon>
        <taxon>Micromonosporaceae</taxon>
        <taxon>Micromonospora</taxon>
    </lineage>
</organism>
<feature type="compositionally biased region" description="Basic and acidic residues" evidence="1">
    <location>
        <begin position="156"/>
        <end position="165"/>
    </location>
</feature>